<gene>
    <name evidence="2" type="ORF">MYCFIDRAFT_173894</name>
</gene>
<name>M3B6P7_PSEFD</name>
<dbReference type="HOGENOM" id="CLU_696619_0_0_1"/>
<protein>
    <recommendedName>
        <fullName evidence="4">MADS-box domain-containing protein</fullName>
    </recommendedName>
</protein>
<evidence type="ECO:0008006" key="4">
    <source>
        <dbReference type="Google" id="ProtNLM"/>
    </source>
</evidence>
<dbReference type="VEuPathDB" id="FungiDB:MYCFIDRAFT_173894"/>
<accession>M3B6P7</accession>
<reference evidence="2 3" key="1">
    <citation type="journal article" date="2012" name="PLoS Pathog.">
        <title>Diverse lifestyles and strategies of plant pathogenesis encoded in the genomes of eighteen Dothideomycetes fungi.</title>
        <authorList>
            <person name="Ohm R.A."/>
            <person name="Feau N."/>
            <person name="Henrissat B."/>
            <person name="Schoch C.L."/>
            <person name="Horwitz B.A."/>
            <person name="Barry K.W."/>
            <person name="Condon B.J."/>
            <person name="Copeland A.C."/>
            <person name="Dhillon B."/>
            <person name="Glaser F."/>
            <person name="Hesse C.N."/>
            <person name="Kosti I."/>
            <person name="LaButti K."/>
            <person name="Lindquist E.A."/>
            <person name="Lucas S."/>
            <person name="Salamov A.A."/>
            <person name="Bradshaw R.E."/>
            <person name="Ciuffetti L."/>
            <person name="Hamelin R.C."/>
            <person name="Kema G.H.J."/>
            <person name="Lawrence C."/>
            <person name="Scott J.A."/>
            <person name="Spatafora J.W."/>
            <person name="Turgeon B.G."/>
            <person name="de Wit P.J.G.M."/>
            <person name="Zhong S."/>
            <person name="Goodwin S.B."/>
            <person name="Grigoriev I.V."/>
        </authorList>
    </citation>
    <scope>NUCLEOTIDE SEQUENCE [LARGE SCALE GENOMIC DNA]</scope>
    <source>
        <strain evidence="2 3">CIRAD86</strain>
    </source>
</reference>
<dbReference type="Proteomes" id="UP000016932">
    <property type="component" value="Unassembled WGS sequence"/>
</dbReference>
<feature type="region of interest" description="Disordered" evidence="1">
    <location>
        <begin position="232"/>
        <end position="276"/>
    </location>
</feature>
<dbReference type="OrthoDB" id="10629297at2759"/>
<dbReference type="AlphaFoldDB" id="M3B6P7"/>
<evidence type="ECO:0000256" key="1">
    <source>
        <dbReference type="SAM" id="MobiDB-lite"/>
    </source>
</evidence>
<dbReference type="KEGG" id="pfj:MYCFIDRAFT_173894"/>
<dbReference type="RefSeq" id="XP_007925519.1">
    <property type="nucleotide sequence ID" value="XM_007927328.1"/>
</dbReference>
<sequence length="396" mass="44009">MVMDEYTLAKFRKRYSTVFTKAHELKSACADHLRISIVMERVDDGTIYHWNSDPRITRKDGSAESWPPAEELMFTDGERLKNMSPEVLGRERARRLDRRLSRRAGTSAQIDDDDAFAAHSSDFLELSLGFEEEEHDGGNNAASEPRTPEDLGEDAFDVFQDNFEQLFGLAPDAYNSDLLQTLVESYPVASGTETTAGEVPDPQKLNASQTNGASNRASSIARTRMANLDLYRGQSSKRPAASPVDQRELSESRGRQMEPGESQGIKNKRLRSTRSNQITIPSAIALPESPMHSQNREVSHEKLSCQLSQTAMSILTSIAAIEPSAVANRWAGWGAHSRHRLNQNCVTGGSRGSCHCSTAADTEAQTRMKEREWAMYDLTTTKAHFGLHLLLFSISL</sequence>
<feature type="compositionally biased region" description="Polar residues" evidence="1">
    <location>
        <begin position="205"/>
        <end position="220"/>
    </location>
</feature>
<dbReference type="EMBL" id="KB446557">
    <property type="protein sequence ID" value="EME85022.1"/>
    <property type="molecule type" value="Genomic_DNA"/>
</dbReference>
<dbReference type="GeneID" id="19333085"/>
<feature type="region of interest" description="Disordered" evidence="1">
    <location>
        <begin position="192"/>
        <end position="220"/>
    </location>
</feature>
<evidence type="ECO:0000313" key="3">
    <source>
        <dbReference type="Proteomes" id="UP000016932"/>
    </source>
</evidence>
<keyword evidence="3" id="KW-1185">Reference proteome</keyword>
<evidence type="ECO:0000313" key="2">
    <source>
        <dbReference type="EMBL" id="EME85022.1"/>
    </source>
</evidence>
<proteinExistence type="predicted"/>
<organism evidence="2 3">
    <name type="scientific">Pseudocercospora fijiensis (strain CIRAD86)</name>
    <name type="common">Black leaf streak disease fungus</name>
    <name type="synonym">Mycosphaerella fijiensis</name>
    <dbReference type="NCBI Taxonomy" id="383855"/>
    <lineage>
        <taxon>Eukaryota</taxon>
        <taxon>Fungi</taxon>
        <taxon>Dikarya</taxon>
        <taxon>Ascomycota</taxon>
        <taxon>Pezizomycotina</taxon>
        <taxon>Dothideomycetes</taxon>
        <taxon>Dothideomycetidae</taxon>
        <taxon>Mycosphaerellales</taxon>
        <taxon>Mycosphaerellaceae</taxon>
        <taxon>Pseudocercospora</taxon>
    </lineage>
</organism>
<feature type="compositionally biased region" description="Basic and acidic residues" evidence="1">
    <location>
        <begin position="245"/>
        <end position="258"/>
    </location>
</feature>